<dbReference type="Gene3D" id="1.20.1560.10">
    <property type="entry name" value="ABC transporter type 1, transmembrane domain"/>
    <property type="match status" value="2"/>
</dbReference>
<dbReference type="InterPro" id="IPR011527">
    <property type="entry name" value="ABC1_TM_dom"/>
</dbReference>
<feature type="transmembrane region" description="Helical" evidence="10">
    <location>
        <begin position="29"/>
        <end position="52"/>
    </location>
</feature>
<keyword evidence="2" id="KW-0813">Transport</keyword>
<dbReference type="PROSITE" id="PS50929">
    <property type="entry name" value="ABC_TM1F"/>
    <property type="match status" value="2"/>
</dbReference>
<dbReference type="SMART" id="SM00382">
    <property type="entry name" value="AAA"/>
    <property type="match status" value="2"/>
</dbReference>
<dbReference type="GO" id="GO:0016887">
    <property type="term" value="F:ATP hydrolysis activity"/>
    <property type="evidence" value="ECO:0007669"/>
    <property type="project" value="InterPro"/>
</dbReference>
<dbReference type="GO" id="GO:0005774">
    <property type="term" value="C:vacuolar membrane"/>
    <property type="evidence" value="ECO:0007669"/>
    <property type="project" value="UniProtKB-SubCell"/>
</dbReference>
<dbReference type="OrthoDB" id="6618298at2759"/>
<dbReference type="InterPro" id="IPR003593">
    <property type="entry name" value="AAA+_ATPase"/>
</dbReference>
<dbReference type="PANTHER" id="PTHR24223:SF443">
    <property type="entry name" value="MULTIDRUG-RESISTANCE LIKE PROTEIN 1, ISOFORM I"/>
    <property type="match status" value="1"/>
</dbReference>
<dbReference type="InterPro" id="IPR027417">
    <property type="entry name" value="P-loop_NTPase"/>
</dbReference>
<dbReference type="InterPro" id="IPR050173">
    <property type="entry name" value="ABC_transporter_C-like"/>
</dbReference>
<dbReference type="InParanoid" id="A0A482WS26"/>
<comment type="caution">
    <text evidence="13">The sequence shown here is derived from an EMBL/GenBank/DDBJ whole genome shotgun (WGS) entry which is preliminary data.</text>
</comment>
<feature type="transmembrane region" description="Helical" evidence="10">
    <location>
        <begin position="867"/>
        <end position="888"/>
    </location>
</feature>
<name>A0A482WS26_LAOST</name>
<dbReference type="InterPro" id="IPR017871">
    <property type="entry name" value="ABC_transporter-like_CS"/>
</dbReference>
<dbReference type="SUPFAM" id="SSF90123">
    <property type="entry name" value="ABC transporter transmembrane region"/>
    <property type="match status" value="2"/>
</dbReference>
<feature type="domain" description="ABC transporter" evidence="11">
    <location>
        <begin position="1184"/>
        <end position="1417"/>
    </location>
</feature>
<feature type="transmembrane region" description="Helical" evidence="10">
    <location>
        <begin position="64"/>
        <end position="84"/>
    </location>
</feature>
<dbReference type="STRING" id="195883.A0A482WS26"/>
<feature type="transmembrane region" description="Helical" evidence="10">
    <location>
        <begin position="363"/>
        <end position="385"/>
    </location>
</feature>
<evidence type="ECO:0000313" key="14">
    <source>
        <dbReference type="Proteomes" id="UP000291343"/>
    </source>
</evidence>
<dbReference type="FunFam" id="3.40.50.300:FF:000997">
    <property type="entry name" value="Multidrug resistance-associated protein 1"/>
    <property type="match status" value="1"/>
</dbReference>
<keyword evidence="5" id="KW-0547">Nucleotide-binding</keyword>
<dbReference type="EMBL" id="QKKF02026461">
    <property type="protein sequence ID" value="RZF36377.1"/>
    <property type="molecule type" value="Genomic_DNA"/>
</dbReference>
<evidence type="ECO:0000256" key="10">
    <source>
        <dbReference type="SAM" id="Phobius"/>
    </source>
</evidence>
<dbReference type="SUPFAM" id="SSF52540">
    <property type="entry name" value="P-loop containing nucleoside triphosphate hydrolases"/>
    <property type="match status" value="2"/>
</dbReference>
<feature type="transmembrane region" description="Helical" evidence="10">
    <location>
        <begin position="440"/>
        <end position="467"/>
    </location>
</feature>
<evidence type="ECO:0000256" key="7">
    <source>
        <dbReference type="ARBA" id="ARBA00022989"/>
    </source>
</evidence>
<feature type="transmembrane region" description="Helical" evidence="10">
    <location>
        <begin position="1006"/>
        <end position="1026"/>
    </location>
</feature>
<evidence type="ECO:0000256" key="6">
    <source>
        <dbReference type="ARBA" id="ARBA00022840"/>
    </source>
</evidence>
<organism evidence="13 14">
    <name type="scientific">Laodelphax striatellus</name>
    <name type="common">Small brown planthopper</name>
    <name type="synonym">Delphax striatella</name>
    <dbReference type="NCBI Taxonomy" id="195883"/>
    <lineage>
        <taxon>Eukaryota</taxon>
        <taxon>Metazoa</taxon>
        <taxon>Ecdysozoa</taxon>
        <taxon>Arthropoda</taxon>
        <taxon>Hexapoda</taxon>
        <taxon>Insecta</taxon>
        <taxon>Pterygota</taxon>
        <taxon>Neoptera</taxon>
        <taxon>Paraneoptera</taxon>
        <taxon>Hemiptera</taxon>
        <taxon>Auchenorrhyncha</taxon>
        <taxon>Fulgoroidea</taxon>
        <taxon>Delphacidae</taxon>
        <taxon>Criomorphinae</taxon>
        <taxon>Laodelphax</taxon>
    </lineage>
</organism>
<keyword evidence="7 10" id="KW-1133">Transmembrane helix</keyword>
<feature type="transmembrane region" description="Helical" evidence="10">
    <location>
        <begin position="908"/>
        <end position="930"/>
    </location>
</feature>
<evidence type="ECO:0000256" key="5">
    <source>
        <dbReference type="ARBA" id="ARBA00022741"/>
    </source>
</evidence>
<evidence type="ECO:0000256" key="9">
    <source>
        <dbReference type="SAM" id="MobiDB-lite"/>
    </source>
</evidence>
<dbReference type="PANTHER" id="PTHR24223">
    <property type="entry name" value="ATP-BINDING CASSETTE SUB-FAMILY C"/>
    <property type="match status" value="1"/>
</dbReference>
<dbReference type="GO" id="GO:0005524">
    <property type="term" value="F:ATP binding"/>
    <property type="evidence" value="ECO:0007669"/>
    <property type="project" value="UniProtKB-KW"/>
</dbReference>
<dbReference type="InterPro" id="IPR036640">
    <property type="entry name" value="ABC1_TM_sf"/>
</dbReference>
<evidence type="ECO:0000259" key="11">
    <source>
        <dbReference type="PROSITE" id="PS50893"/>
    </source>
</evidence>
<dbReference type="SMR" id="A0A482WS26"/>
<comment type="subcellular location">
    <subcellularLocation>
        <location evidence="1">Vacuole membrane</location>
        <topology evidence="1">Multi-pass membrane protein</topology>
    </subcellularLocation>
</comment>
<dbReference type="CDD" id="cd03244">
    <property type="entry name" value="ABCC_MRP_domain2"/>
    <property type="match status" value="1"/>
</dbReference>
<proteinExistence type="predicted"/>
<gene>
    <name evidence="13" type="ORF">LSTR_LSTR002973</name>
</gene>
<keyword evidence="4" id="KW-0677">Repeat</keyword>
<accession>A0A482WS26</accession>
<evidence type="ECO:0000313" key="13">
    <source>
        <dbReference type="EMBL" id="RZF36377.1"/>
    </source>
</evidence>
<keyword evidence="6" id="KW-0067">ATP-binding</keyword>
<keyword evidence="14" id="KW-1185">Reference proteome</keyword>
<dbReference type="FunFam" id="3.40.50.300:FF:000163">
    <property type="entry name" value="Multidrug resistance-associated protein member 4"/>
    <property type="match status" value="1"/>
</dbReference>
<dbReference type="Gene3D" id="3.40.50.300">
    <property type="entry name" value="P-loop containing nucleotide triphosphate hydrolases"/>
    <property type="match status" value="2"/>
</dbReference>
<feature type="transmembrane region" description="Helical" evidence="10">
    <location>
        <begin position="338"/>
        <end position="357"/>
    </location>
</feature>
<feature type="domain" description="ABC transporter" evidence="11">
    <location>
        <begin position="538"/>
        <end position="760"/>
    </location>
</feature>
<feature type="transmembrane region" description="Helical" evidence="10">
    <location>
        <begin position="209"/>
        <end position="238"/>
    </location>
</feature>
<dbReference type="Proteomes" id="UP000291343">
    <property type="component" value="Unassembled WGS sequence"/>
</dbReference>
<feature type="domain" description="ABC transmembrane type-1" evidence="12">
    <location>
        <begin position="870"/>
        <end position="1147"/>
    </location>
</feature>
<feature type="transmembrane region" description="Helical" evidence="10">
    <location>
        <begin position="96"/>
        <end position="118"/>
    </location>
</feature>
<dbReference type="CDD" id="cd03250">
    <property type="entry name" value="ABCC_MRP_domain1"/>
    <property type="match status" value="1"/>
</dbReference>
<feature type="transmembrane region" description="Helical" evidence="10">
    <location>
        <begin position="1101"/>
        <end position="1129"/>
    </location>
</feature>
<dbReference type="PROSITE" id="PS50893">
    <property type="entry name" value="ABC_TRANSPORTER_2"/>
    <property type="match status" value="2"/>
</dbReference>
<sequence length="1637" mass="186787">MIVTALLITSSLAELVHYENKGIYKRLALVYYATPFLKLISFSFSLVLVLWNRRKGLSRSGLHFWLWTFLSGFGVIQLCREVMTLQNFGKGIESEIFQPVSFLVYYFLILVNFCLTFFKESLPKKVEYSERVEEICPVEVATYPSVLVASWIRPILRKANRGKIYEEDLFELQHEFVTEVVVGRFEKEYADMKEEKYRKTGSRLITRSMLFFVFAKVFIRTFLFGLFLGTLYLTSYYLNPQVLRLILVYADQDAERRIWENVAYPAIAFSLGLSQTILQSQYGLKIGTIALKTRVIFISEIFKKALKLSIKSRKNESTGEIVNLMNVDVQRITETLRYVNIMWGTPIRIFLAMYSLYLEIGHAVVAAFAILLLFIFIQIIMGFYTRYYTSKCMNMKDNRMKVLSEALSHMRVLKFYVWEPSFLKVINELRSREIYYLRKLYYIHIVSVFLATCTPFLMAIVSFSYYVLKDDKILTAEVAFVSIVLFDMLQLALSRLPYVILGSIQLAVSYNRIGRFLNADELEERSGFRDENEDIGTAYIINGYFAWEESIVLKEITFKLHKGCLKAIFGPTAGGKSSILAAFAGEILKISGTVSTKGKIATVSQAPWIQNESVRDVILFGRAFDKKLYDKVIMACGLQDDLESFTRGDLTRIGSKGLNLSLGQEQKICLARAVYSQADIYLLDDPVSALDERLAKRVFKKVISDDGLLAGKTRLVVTTNLDYLRHFDSVLLVESGKIVVEGSYKQLLKTGKLLSLLRSWSDLKQMEDQKHFWAVRISDDEKRKSSIVMSERESAIYRESSIYRRNVNADNMIRNPPFFRPSLYEQQFTAGQVWSSSTSEENESISAGKFRYSVFWKYLRNMGRSNVINSLVFGILVEVFYFLGTFWLSGWTQEHNNPNIKQESIFYVTVYASFGIGLLFSMAVFCYSIYMGALKASISFHDELLNSVFRFPMSFFDQTPLGLLLNRFGGDVYTLDSQLPLSMQYYISTSFRVLGVLVIALEYYPIVFPVFIIVILSYLLLQNYFLNTSRQLALLEAKSRTPIFSHFEETLSGVAVIRAYNAEEKFIGVNKSNIERNLTIAYHTVIANRWLDVRMETIGHIFLFFVIGCVLFTPYFDASMIGLAISYVVQMTSNLNNVVQHATSINSDFVSAERINEYIQRTKEPTWDSAPLEVPHDWPKYGAIRFEKFFVQYQNSHHIALDEITFSVLPNEKISIVGRTGAGKTTLMHSLFRIVEGRSGSIYIDGVDISQVGLGRLRRSLNIIPQDPVLFSGTLRMNLDPENEFTDEELWDVIHESHLGHFTTELTDGLNHVVEGTSGFSVGERQMICIARALLKKTNILIIDEATSQIDWWSESLMKKAINKHFKQCTILTVDHRLKNVLDSDRVLVLSNGKVVEFDTPQKLLENQDGVFYSISVEAGIISPQMKLDISKRVNNSEIGTISSGEQGNSISGESTNNEKVMEVINLIPKHEMNQSSAEDTSMSRRTDETDLDNEEIFTIPNNERSFHSFTDRDIPENEITDMDDGTTTSVTDQHIEGIEVINTVLTDLDERVNIVLPENETAPSTTNQDIPEFEIADESAAGLNGQENYIPKNEIIPSTAERENSEVEITNTSLPGLNEQENVEDKSVDQIEDNTS</sequence>
<evidence type="ECO:0000256" key="8">
    <source>
        <dbReference type="ARBA" id="ARBA00023136"/>
    </source>
</evidence>
<evidence type="ECO:0000256" key="4">
    <source>
        <dbReference type="ARBA" id="ARBA00022737"/>
    </source>
</evidence>
<dbReference type="FunFam" id="1.20.1560.10:FF:000013">
    <property type="entry name" value="ABC transporter C family member 2"/>
    <property type="match status" value="1"/>
</dbReference>
<protein>
    <submittedName>
        <fullName evidence="13">Uncharacterized protein</fullName>
    </submittedName>
</protein>
<feature type="domain" description="ABC transmembrane type-1" evidence="12">
    <location>
        <begin position="222"/>
        <end position="505"/>
    </location>
</feature>
<dbReference type="GO" id="GO:0140359">
    <property type="term" value="F:ABC-type transporter activity"/>
    <property type="evidence" value="ECO:0007669"/>
    <property type="project" value="InterPro"/>
</dbReference>
<dbReference type="InterPro" id="IPR003439">
    <property type="entry name" value="ABC_transporter-like_ATP-bd"/>
</dbReference>
<evidence type="ECO:0000259" key="12">
    <source>
        <dbReference type="PROSITE" id="PS50929"/>
    </source>
</evidence>
<dbReference type="Pfam" id="PF00005">
    <property type="entry name" value="ABC_tran"/>
    <property type="match status" value="2"/>
</dbReference>
<keyword evidence="8 10" id="KW-0472">Membrane</keyword>
<dbReference type="PROSITE" id="PS00211">
    <property type="entry name" value="ABC_TRANSPORTER_1"/>
    <property type="match status" value="1"/>
</dbReference>
<feature type="region of interest" description="Disordered" evidence="9">
    <location>
        <begin position="1471"/>
        <end position="1490"/>
    </location>
</feature>
<reference evidence="13 14" key="1">
    <citation type="journal article" date="2017" name="Gigascience">
        <title>Genome sequence of the small brown planthopper, Laodelphax striatellus.</title>
        <authorList>
            <person name="Zhu J."/>
            <person name="Jiang F."/>
            <person name="Wang X."/>
            <person name="Yang P."/>
            <person name="Bao Y."/>
            <person name="Zhao W."/>
            <person name="Wang W."/>
            <person name="Lu H."/>
            <person name="Wang Q."/>
            <person name="Cui N."/>
            <person name="Li J."/>
            <person name="Chen X."/>
            <person name="Luo L."/>
            <person name="Yu J."/>
            <person name="Kang L."/>
            <person name="Cui F."/>
        </authorList>
    </citation>
    <scope>NUCLEOTIDE SEQUENCE [LARGE SCALE GENOMIC DNA]</scope>
    <source>
        <strain evidence="13">Lst14</strain>
    </source>
</reference>
<evidence type="ECO:0000256" key="2">
    <source>
        <dbReference type="ARBA" id="ARBA00022448"/>
    </source>
</evidence>
<evidence type="ECO:0000256" key="1">
    <source>
        <dbReference type="ARBA" id="ARBA00004128"/>
    </source>
</evidence>
<dbReference type="Pfam" id="PF00664">
    <property type="entry name" value="ABC_membrane"/>
    <property type="match status" value="2"/>
</dbReference>
<feature type="region of interest" description="Disordered" evidence="9">
    <location>
        <begin position="1597"/>
        <end position="1637"/>
    </location>
</feature>
<keyword evidence="3 10" id="KW-0812">Transmembrane</keyword>
<evidence type="ECO:0000256" key="3">
    <source>
        <dbReference type="ARBA" id="ARBA00022692"/>
    </source>
</evidence>